<keyword evidence="2" id="KW-1185">Reference proteome</keyword>
<proteinExistence type="predicted"/>
<dbReference type="AlphaFoldDB" id="A0A841GC14"/>
<name>A0A841GC14_9GAMM</name>
<organism evidence="1 2">
    <name type="scientific">Tolumonas osonensis</name>
    <dbReference type="NCBI Taxonomy" id="675874"/>
    <lineage>
        <taxon>Bacteria</taxon>
        <taxon>Pseudomonadati</taxon>
        <taxon>Pseudomonadota</taxon>
        <taxon>Gammaproteobacteria</taxon>
        <taxon>Aeromonadales</taxon>
        <taxon>Aeromonadaceae</taxon>
        <taxon>Tolumonas</taxon>
    </lineage>
</organism>
<protein>
    <submittedName>
        <fullName evidence="1">Uncharacterized protein</fullName>
    </submittedName>
</protein>
<dbReference type="Proteomes" id="UP000585721">
    <property type="component" value="Unassembled WGS sequence"/>
</dbReference>
<gene>
    <name evidence="1" type="ORF">HNR75_001395</name>
</gene>
<sequence>MQTNEEVLLGIIENSSGDFDCSTLTHALLVKTNYRGDYRYILSESEEYCEKLCEIGIISKSNKNGTTFIYNGK</sequence>
<dbReference type="RefSeq" id="WP_188026268.1">
    <property type="nucleotide sequence ID" value="NZ_JACHGR010000004.1"/>
</dbReference>
<evidence type="ECO:0000313" key="1">
    <source>
        <dbReference type="EMBL" id="MBB6055489.1"/>
    </source>
</evidence>
<dbReference type="EMBL" id="JACHGR010000004">
    <property type="protein sequence ID" value="MBB6055489.1"/>
    <property type="molecule type" value="Genomic_DNA"/>
</dbReference>
<comment type="caution">
    <text evidence="1">The sequence shown here is derived from an EMBL/GenBank/DDBJ whole genome shotgun (WGS) entry which is preliminary data.</text>
</comment>
<accession>A0A841GC14</accession>
<reference evidence="1 2" key="1">
    <citation type="submission" date="2020-08" db="EMBL/GenBank/DDBJ databases">
        <title>Genomic Encyclopedia of Type Strains, Phase IV (KMG-IV): sequencing the most valuable type-strain genomes for metagenomic binning, comparative biology and taxonomic classification.</title>
        <authorList>
            <person name="Goeker M."/>
        </authorList>
    </citation>
    <scope>NUCLEOTIDE SEQUENCE [LARGE SCALE GENOMIC DNA]</scope>
    <source>
        <strain evidence="1 2">DSM 22975</strain>
    </source>
</reference>
<evidence type="ECO:0000313" key="2">
    <source>
        <dbReference type="Proteomes" id="UP000585721"/>
    </source>
</evidence>